<dbReference type="RefSeq" id="WP_338753720.1">
    <property type="nucleotide sequence ID" value="NZ_CP147404.1"/>
</dbReference>
<evidence type="ECO:0000256" key="6">
    <source>
        <dbReference type="ARBA" id="ARBA00022989"/>
    </source>
</evidence>
<dbReference type="PANTHER" id="PTHR34975">
    <property type="entry name" value="SPORE GERMINATION PROTEIN A2"/>
    <property type="match status" value="1"/>
</dbReference>
<keyword evidence="5 8" id="KW-0812">Transmembrane</keyword>
<evidence type="ECO:0000256" key="8">
    <source>
        <dbReference type="SAM" id="Phobius"/>
    </source>
</evidence>
<name>A0ABZ2N9Y5_9BACI</name>
<gene>
    <name evidence="9" type="ORF">WDJ61_05670</name>
</gene>
<proteinExistence type="inferred from homology"/>
<evidence type="ECO:0000313" key="10">
    <source>
        <dbReference type="Proteomes" id="UP001387364"/>
    </source>
</evidence>
<comment type="similarity">
    <text evidence="2">Belongs to the amino acid-polyamine-organocation (APC) superfamily. Spore germination protein (SGP) (TC 2.A.3.9) family.</text>
</comment>
<dbReference type="Pfam" id="PF03845">
    <property type="entry name" value="Spore_permease"/>
    <property type="match status" value="1"/>
</dbReference>
<feature type="transmembrane region" description="Helical" evidence="8">
    <location>
        <begin position="43"/>
        <end position="65"/>
    </location>
</feature>
<dbReference type="NCBIfam" id="TIGR00912">
    <property type="entry name" value="2A0309"/>
    <property type="match status" value="1"/>
</dbReference>
<feature type="transmembrane region" description="Helical" evidence="8">
    <location>
        <begin position="12"/>
        <end position="37"/>
    </location>
</feature>
<evidence type="ECO:0000256" key="5">
    <source>
        <dbReference type="ARBA" id="ARBA00022692"/>
    </source>
</evidence>
<evidence type="ECO:0000313" key="9">
    <source>
        <dbReference type="EMBL" id="WXB94115.1"/>
    </source>
</evidence>
<feature type="transmembrane region" description="Helical" evidence="8">
    <location>
        <begin position="149"/>
        <end position="169"/>
    </location>
</feature>
<keyword evidence="3" id="KW-0813">Transport</keyword>
<feature type="transmembrane region" description="Helical" evidence="8">
    <location>
        <begin position="334"/>
        <end position="356"/>
    </location>
</feature>
<feature type="transmembrane region" description="Helical" evidence="8">
    <location>
        <begin position="189"/>
        <end position="206"/>
    </location>
</feature>
<feature type="transmembrane region" description="Helical" evidence="8">
    <location>
        <begin position="304"/>
        <end position="322"/>
    </location>
</feature>
<feature type="transmembrane region" description="Helical" evidence="8">
    <location>
        <begin position="85"/>
        <end position="105"/>
    </location>
</feature>
<organism evidence="9 10">
    <name type="scientific">Bacillus kandeliae</name>
    <dbReference type="NCBI Taxonomy" id="3129297"/>
    <lineage>
        <taxon>Bacteria</taxon>
        <taxon>Bacillati</taxon>
        <taxon>Bacillota</taxon>
        <taxon>Bacilli</taxon>
        <taxon>Bacillales</taxon>
        <taxon>Bacillaceae</taxon>
        <taxon>Bacillus</taxon>
    </lineage>
</organism>
<reference evidence="9 10" key="1">
    <citation type="submission" date="2024-02" db="EMBL/GenBank/DDBJ databases">
        <title>Seven novel Bacillus-like species.</title>
        <authorList>
            <person name="Liu G."/>
        </authorList>
    </citation>
    <scope>NUCLEOTIDE SEQUENCE [LARGE SCALE GENOMIC DNA]</scope>
    <source>
        <strain evidence="9 10">FJAT-52991</strain>
    </source>
</reference>
<keyword evidence="10" id="KW-1185">Reference proteome</keyword>
<keyword evidence="6 8" id="KW-1133">Transmembrane helix</keyword>
<dbReference type="InterPro" id="IPR004761">
    <property type="entry name" value="Spore_GerAB"/>
</dbReference>
<dbReference type="Proteomes" id="UP001387364">
    <property type="component" value="Chromosome"/>
</dbReference>
<feature type="transmembrane region" description="Helical" evidence="8">
    <location>
        <begin position="218"/>
        <end position="239"/>
    </location>
</feature>
<evidence type="ECO:0000256" key="7">
    <source>
        <dbReference type="ARBA" id="ARBA00023136"/>
    </source>
</evidence>
<evidence type="ECO:0000256" key="3">
    <source>
        <dbReference type="ARBA" id="ARBA00022448"/>
    </source>
</evidence>
<evidence type="ECO:0000256" key="1">
    <source>
        <dbReference type="ARBA" id="ARBA00004141"/>
    </source>
</evidence>
<evidence type="ECO:0000256" key="4">
    <source>
        <dbReference type="ARBA" id="ARBA00022544"/>
    </source>
</evidence>
<comment type="subcellular location">
    <subcellularLocation>
        <location evidence="1">Membrane</location>
        <topology evidence="1">Multi-pass membrane protein</topology>
    </subcellularLocation>
</comment>
<feature type="transmembrane region" description="Helical" evidence="8">
    <location>
        <begin position="120"/>
        <end position="137"/>
    </location>
</feature>
<feature type="transmembrane region" description="Helical" evidence="8">
    <location>
        <begin position="274"/>
        <end position="292"/>
    </location>
</feature>
<accession>A0ABZ2N9Y5</accession>
<dbReference type="PANTHER" id="PTHR34975:SF2">
    <property type="entry name" value="SPORE GERMINATION PROTEIN A2"/>
    <property type="match status" value="1"/>
</dbReference>
<keyword evidence="7 8" id="KW-0472">Membrane</keyword>
<protein>
    <submittedName>
        <fullName evidence="9">Endospore germination permease</fullName>
    </submittedName>
</protein>
<keyword evidence="4" id="KW-0309">Germination</keyword>
<sequence length="366" mass="41856">MVAIYNPNTISPLQLILLAMTAIGLKNHVLVISPLISVSGRDAWMSVLFTMLITLLWVPLLLFILKQTNKKPLIVWLSEVIGDKATKLIIFVLIAYLLLMCGISLRETITWTTVGYMPETPPIVLTILFLFTCWFLAKAKLQTLNRVNVFLLFFIVIFGFFVSIANFKFKDHSLLFPVLEHGFRPVFEGMIYQASGLVEIFIFLLLQHRVNKSLTFRHFAAIVLILTALTTGPLIGAIVEFGPTEATLQRFPPFEQWGLVSIGSFFEHVDFLSVYQWLSGSFIRISLFFFLIKEMLPAKSEKKNRILFFCLFVVGGIVLAPITDFQFNDYLRLYLLPATFWLFFSFSVLIGVIAIFQTIQKRRSIQ</sequence>
<dbReference type="EMBL" id="CP147404">
    <property type="protein sequence ID" value="WXB94115.1"/>
    <property type="molecule type" value="Genomic_DNA"/>
</dbReference>
<evidence type="ECO:0000256" key="2">
    <source>
        <dbReference type="ARBA" id="ARBA00007998"/>
    </source>
</evidence>